<dbReference type="Gene3D" id="1.10.238.160">
    <property type="match status" value="1"/>
</dbReference>
<dbReference type="PANTHER" id="PTHR36154:SF1">
    <property type="entry name" value="DNA-BINDING TRANSCRIPTIONAL ACTIVATOR ALPA"/>
    <property type="match status" value="1"/>
</dbReference>
<dbReference type="PANTHER" id="PTHR36154">
    <property type="entry name" value="DNA-BINDING TRANSCRIPTIONAL ACTIVATOR ALPA"/>
    <property type="match status" value="1"/>
</dbReference>
<dbReference type="InterPro" id="IPR052931">
    <property type="entry name" value="Prophage_regulatory_activator"/>
</dbReference>
<sequence>MAMQLLRLPEALQRTGLSRSGLYAAISAGTFPKPVKLGPNARAIAWPAEEIDAWISERIAERAAA</sequence>
<reference evidence="1 2" key="1">
    <citation type="submission" date="2020-08" db="EMBL/GenBank/DDBJ databases">
        <title>Genome sequence of Sphingomonas rhizophila KACC 19189T.</title>
        <authorList>
            <person name="Hyun D.-W."/>
            <person name="Bae J.-W."/>
        </authorList>
    </citation>
    <scope>NUCLEOTIDE SEQUENCE [LARGE SCALE GENOMIC DNA]</scope>
    <source>
        <strain evidence="1 2">KACC 19189</strain>
    </source>
</reference>
<dbReference type="EMBL" id="CP060717">
    <property type="protein sequence ID" value="QNN64347.1"/>
    <property type="molecule type" value="Genomic_DNA"/>
</dbReference>
<protein>
    <submittedName>
        <fullName evidence="1">AlpA family transcriptional regulator</fullName>
    </submittedName>
</protein>
<name>A0A7G9S922_9SPHN</name>
<dbReference type="Pfam" id="PF05930">
    <property type="entry name" value="Phage_AlpA"/>
    <property type="match status" value="1"/>
</dbReference>
<gene>
    <name evidence="1" type="ORF">H9L12_08375</name>
</gene>
<accession>A0A7G9S922</accession>
<evidence type="ECO:0000313" key="1">
    <source>
        <dbReference type="EMBL" id="QNN64347.1"/>
    </source>
</evidence>
<keyword evidence="2" id="KW-1185">Reference proteome</keyword>
<evidence type="ECO:0000313" key="2">
    <source>
        <dbReference type="Proteomes" id="UP000515955"/>
    </source>
</evidence>
<organism evidence="1 2">
    <name type="scientific">Sphingomonas rhizophila</name>
    <dbReference type="NCBI Taxonomy" id="2071607"/>
    <lineage>
        <taxon>Bacteria</taxon>
        <taxon>Pseudomonadati</taxon>
        <taxon>Pseudomonadota</taxon>
        <taxon>Alphaproteobacteria</taxon>
        <taxon>Sphingomonadales</taxon>
        <taxon>Sphingomonadaceae</taxon>
        <taxon>Sphingomonas</taxon>
    </lineage>
</organism>
<dbReference type="Proteomes" id="UP000515955">
    <property type="component" value="Chromosome"/>
</dbReference>
<dbReference type="KEGG" id="srhi:H9L12_08375"/>
<dbReference type="InterPro" id="IPR010260">
    <property type="entry name" value="AlpA"/>
</dbReference>
<dbReference type="RefSeq" id="WP_187541347.1">
    <property type="nucleotide sequence ID" value="NZ_CP060717.1"/>
</dbReference>
<proteinExistence type="predicted"/>
<dbReference type="AlphaFoldDB" id="A0A7G9S922"/>